<sequence length="159" mass="17790">MKRILVSQCLYGGVPVRYDGKSKEETDPMFLKWKEEGRLIPVCPEVWGGLPVPRVDAQRREDQVVTREGRDVTEEYMNGARKAVRLAEENQVVCALLKEKSPSCGSSRIYDGSFSGKLTEGQGLTAELLRKAGFKVFSEEQLDEVKDLLERHGDEGGAE</sequence>
<accession>A0A9D1N8H9</accession>
<evidence type="ECO:0000313" key="2">
    <source>
        <dbReference type="Proteomes" id="UP000824130"/>
    </source>
</evidence>
<reference evidence="1" key="1">
    <citation type="submission" date="2020-10" db="EMBL/GenBank/DDBJ databases">
        <authorList>
            <person name="Gilroy R."/>
        </authorList>
    </citation>
    <scope>NUCLEOTIDE SEQUENCE</scope>
    <source>
        <strain evidence="1">ChiSjej4B22-8349</strain>
    </source>
</reference>
<dbReference type="Pfam" id="PF04463">
    <property type="entry name" value="2-thiour_desulf"/>
    <property type="match status" value="1"/>
</dbReference>
<dbReference type="EMBL" id="DVOB01000182">
    <property type="protein sequence ID" value="HIU96724.1"/>
    <property type="molecule type" value="Genomic_DNA"/>
</dbReference>
<dbReference type="AlphaFoldDB" id="A0A9D1N8H9"/>
<evidence type="ECO:0000313" key="1">
    <source>
        <dbReference type="EMBL" id="HIU96724.1"/>
    </source>
</evidence>
<dbReference type="PANTHER" id="PTHR30087:SF1">
    <property type="entry name" value="HYPOTHETICAL CYTOSOLIC PROTEIN"/>
    <property type="match status" value="1"/>
</dbReference>
<reference evidence="1" key="2">
    <citation type="journal article" date="2021" name="PeerJ">
        <title>Extensive microbial diversity within the chicken gut microbiome revealed by metagenomics and culture.</title>
        <authorList>
            <person name="Gilroy R."/>
            <person name="Ravi A."/>
            <person name="Getino M."/>
            <person name="Pursley I."/>
            <person name="Horton D.L."/>
            <person name="Alikhan N.F."/>
            <person name="Baker D."/>
            <person name="Gharbi K."/>
            <person name="Hall N."/>
            <person name="Watson M."/>
            <person name="Adriaenssens E.M."/>
            <person name="Foster-Nyarko E."/>
            <person name="Jarju S."/>
            <person name="Secka A."/>
            <person name="Antonio M."/>
            <person name="Oren A."/>
            <person name="Chaudhuri R.R."/>
            <person name="La Ragione R."/>
            <person name="Hildebrand F."/>
            <person name="Pallen M.J."/>
        </authorList>
    </citation>
    <scope>NUCLEOTIDE SEQUENCE</scope>
    <source>
        <strain evidence="1">ChiSjej4B22-8349</strain>
    </source>
</reference>
<protein>
    <submittedName>
        <fullName evidence="1">DUF523 domain-containing protein</fullName>
    </submittedName>
</protein>
<proteinExistence type="predicted"/>
<dbReference type="PANTHER" id="PTHR30087">
    <property type="entry name" value="INNER MEMBRANE PROTEIN"/>
    <property type="match status" value="1"/>
</dbReference>
<name>A0A9D1N8H9_9FIRM</name>
<dbReference type="InterPro" id="IPR007553">
    <property type="entry name" value="2-thiour_desulf"/>
</dbReference>
<organism evidence="1 2">
    <name type="scientific">Candidatus Allocopromorpha excrementipullorum</name>
    <dbReference type="NCBI Taxonomy" id="2840743"/>
    <lineage>
        <taxon>Bacteria</taxon>
        <taxon>Bacillati</taxon>
        <taxon>Bacillota</taxon>
        <taxon>Clostridia</taxon>
        <taxon>Eubacteriales</taxon>
        <taxon>Eubacteriaceae</taxon>
        <taxon>Eubacteriaceae incertae sedis</taxon>
        <taxon>Candidatus Allocopromorpha</taxon>
    </lineage>
</organism>
<dbReference type="Proteomes" id="UP000824130">
    <property type="component" value="Unassembled WGS sequence"/>
</dbReference>
<gene>
    <name evidence="1" type="ORF">IAD25_08510</name>
</gene>
<comment type="caution">
    <text evidence="1">The sequence shown here is derived from an EMBL/GenBank/DDBJ whole genome shotgun (WGS) entry which is preliminary data.</text>
</comment>